<dbReference type="OrthoDB" id="6696619at2759"/>
<dbReference type="GO" id="GO:0005886">
    <property type="term" value="C:plasma membrane"/>
    <property type="evidence" value="ECO:0007669"/>
    <property type="project" value="UniProtKB-SubCell"/>
</dbReference>
<dbReference type="InterPro" id="IPR020846">
    <property type="entry name" value="MFS_dom"/>
</dbReference>
<feature type="transmembrane region" description="Helical" evidence="9">
    <location>
        <begin position="352"/>
        <end position="373"/>
    </location>
</feature>
<accession>A0A653DSF0</accession>
<dbReference type="InterPro" id="IPR050549">
    <property type="entry name" value="MFS_Trehalose_Transporter"/>
</dbReference>
<feature type="transmembrane region" description="Helical" evidence="9">
    <location>
        <begin position="85"/>
        <end position="103"/>
    </location>
</feature>
<organism evidence="11 12">
    <name type="scientific">Callosobruchus maculatus</name>
    <name type="common">Southern cowpea weevil</name>
    <name type="synonym">Pulse bruchid</name>
    <dbReference type="NCBI Taxonomy" id="64391"/>
    <lineage>
        <taxon>Eukaryota</taxon>
        <taxon>Metazoa</taxon>
        <taxon>Ecdysozoa</taxon>
        <taxon>Arthropoda</taxon>
        <taxon>Hexapoda</taxon>
        <taxon>Insecta</taxon>
        <taxon>Pterygota</taxon>
        <taxon>Neoptera</taxon>
        <taxon>Endopterygota</taxon>
        <taxon>Coleoptera</taxon>
        <taxon>Polyphaga</taxon>
        <taxon>Cucujiformia</taxon>
        <taxon>Chrysomeloidea</taxon>
        <taxon>Chrysomelidae</taxon>
        <taxon>Bruchinae</taxon>
        <taxon>Bruchini</taxon>
        <taxon>Callosobruchus</taxon>
    </lineage>
</organism>
<feature type="transmembrane region" description="Helical" evidence="9">
    <location>
        <begin position="385"/>
        <end position="409"/>
    </location>
</feature>
<evidence type="ECO:0000259" key="10">
    <source>
        <dbReference type="PROSITE" id="PS50850"/>
    </source>
</evidence>
<sequence>MENIVAEVESLRKATYGEEDVLDRKENNVQEKGTTLLFVSIAAVNLITLGTGCHIAWTSPTIPRLVSNDTSINPLGNSPATVFDISFIAGSYFIGCLVGNLIPARVLDRCGRKPVMALVAALMSVSSIVLAFASNVWSYCLCRLVLGIGSGATFMLIPLYTGEVAHKGNRGRFNYYLTMFLGLGFIYSYSTGSRFSTKVYTLLCSLPTLLALLFILLVIPETPYFLVSRNRTRSEVGKVLSKLRSCFDLEDEMKQIECAVSRNLKQGGQKVTYVSIFRDRATSKAFTISTSMLIFQLLSGTTVIYSFLSPILDTVTATYWSGNTSAIAISMVNLLCTITGSLTVERCGRKPLLIWSALTAGFSNFLLGVFFQLQALRYDLVSLSSLPFVCIVLYSIGYSLGLGSLPFAYVSELFPQHTKNVAVPVCTALGTLCNALLTVIFPYFMQYLGVQWCFWLFAASCVGCAIFTRYVVPETKGKTLEEIQRILEA</sequence>
<feature type="transmembrane region" description="Helical" evidence="9">
    <location>
        <begin position="199"/>
        <end position="219"/>
    </location>
</feature>
<dbReference type="Gene3D" id="1.20.1250.20">
    <property type="entry name" value="MFS general substrate transporter like domains"/>
    <property type="match status" value="1"/>
</dbReference>
<reference evidence="11 12" key="1">
    <citation type="submission" date="2019-01" db="EMBL/GenBank/DDBJ databases">
        <authorList>
            <person name="Sayadi A."/>
        </authorList>
    </citation>
    <scope>NUCLEOTIDE SEQUENCE [LARGE SCALE GENOMIC DNA]</scope>
</reference>
<keyword evidence="6 9" id="KW-1133">Transmembrane helix</keyword>
<feature type="domain" description="Major facilitator superfamily (MFS) profile" evidence="10">
    <location>
        <begin position="38"/>
        <end position="476"/>
    </location>
</feature>
<dbReference type="InterPro" id="IPR005828">
    <property type="entry name" value="MFS_sugar_transport-like"/>
</dbReference>
<feature type="transmembrane region" description="Helical" evidence="9">
    <location>
        <begin position="449"/>
        <end position="472"/>
    </location>
</feature>
<dbReference type="InterPro" id="IPR003663">
    <property type="entry name" value="Sugar/inositol_transpt"/>
</dbReference>
<dbReference type="Proteomes" id="UP000410492">
    <property type="component" value="Unassembled WGS sequence"/>
</dbReference>
<evidence type="ECO:0000256" key="5">
    <source>
        <dbReference type="ARBA" id="ARBA00022692"/>
    </source>
</evidence>
<evidence type="ECO:0000256" key="2">
    <source>
        <dbReference type="ARBA" id="ARBA00022448"/>
    </source>
</evidence>
<proteinExistence type="predicted"/>
<keyword evidence="12" id="KW-1185">Reference proteome</keyword>
<dbReference type="SUPFAM" id="SSF103473">
    <property type="entry name" value="MFS general substrate transporter"/>
    <property type="match status" value="1"/>
</dbReference>
<evidence type="ECO:0000256" key="3">
    <source>
        <dbReference type="ARBA" id="ARBA00022475"/>
    </source>
</evidence>
<dbReference type="FunFam" id="1.20.1250.20:FF:000218">
    <property type="entry name" value="facilitated trehalose transporter Tret1"/>
    <property type="match status" value="1"/>
</dbReference>
<evidence type="ECO:0000256" key="8">
    <source>
        <dbReference type="ARBA" id="ARBA00023180"/>
    </source>
</evidence>
<feature type="transmembrane region" description="Helical" evidence="9">
    <location>
        <begin position="115"/>
        <end position="137"/>
    </location>
</feature>
<dbReference type="InterPro" id="IPR036259">
    <property type="entry name" value="MFS_trans_sf"/>
</dbReference>
<dbReference type="PROSITE" id="PS50850">
    <property type="entry name" value="MFS"/>
    <property type="match status" value="1"/>
</dbReference>
<dbReference type="GO" id="GO:0022857">
    <property type="term" value="F:transmembrane transporter activity"/>
    <property type="evidence" value="ECO:0007669"/>
    <property type="project" value="InterPro"/>
</dbReference>
<dbReference type="InterPro" id="IPR005829">
    <property type="entry name" value="Sugar_transporter_CS"/>
</dbReference>
<feature type="transmembrane region" description="Helical" evidence="9">
    <location>
        <begin position="34"/>
        <end position="57"/>
    </location>
</feature>
<gene>
    <name evidence="11" type="ORF">CALMAC_LOCUS19567</name>
</gene>
<evidence type="ECO:0000256" key="9">
    <source>
        <dbReference type="SAM" id="Phobius"/>
    </source>
</evidence>
<dbReference type="PANTHER" id="PTHR48021:SF47">
    <property type="entry name" value="GH17672P"/>
    <property type="match status" value="1"/>
</dbReference>
<dbReference type="PRINTS" id="PR00171">
    <property type="entry name" value="SUGRTRNSPORT"/>
</dbReference>
<keyword evidence="2" id="KW-0813">Transport</keyword>
<evidence type="ECO:0000256" key="4">
    <source>
        <dbReference type="ARBA" id="ARBA00022597"/>
    </source>
</evidence>
<dbReference type="PANTHER" id="PTHR48021">
    <property type="match status" value="1"/>
</dbReference>
<feature type="transmembrane region" description="Helical" evidence="9">
    <location>
        <begin position="143"/>
        <end position="161"/>
    </location>
</feature>
<feature type="transmembrane region" description="Helical" evidence="9">
    <location>
        <begin position="421"/>
        <end position="443"/>
    </location>
</feature>
<evidence type="ECO:0000313" key="12">
    <source>
        <dbReference type="Proteomes" id="UP000410492"/>
    </source>
</evidence>
<comment type="subcellular location">
    <subcellularLocation>
        <location evidence="1">Cell membrane</location>
        <topology evidence="1">Multi-pass membrane protein</topology>
    </subcellularLocation>
</comment>
<dbReference type="PROSITE" id="PS00217">
    <property type="entry name" value="SUGAR_TRANSPORT_2"/>
    <property type="match status" value="1"/>
</dbReference>
<dbReference type="Pfam" id="PF00083">
    <property type="entry name" value="Sugar_tr"/>
    <property type="match status" value="1"/>
</dbReference>
<keyword evidence="5 9" id="KW-0812">Transmembrane</keyword>
<evidence type="ECO:0000256" key="1">
    <source>
        <dbReference type="ARBA" id="ARBA00004651"/>
    </source>
</evidence>
<feature type="transmembrane region" description="Helical" evidence="9">
    <location>
        <begin position="173"/>
        <end position="193"/>
    </location>
</feature>
<evidence type="ECO:0000256" key="7">
    <source>
        <dbReference type="ARBA" id="ARBA00023136"/>
    </source>
</evidence>
<keyword evidence="8" id="KW-0325">Glycoprotein</keyword>
<keyword evidence="4" id="KW-0762">Sugar transport</keyword>
<feature type="transmembrane region" description="Helical" evidence="9">
    <location>
        <begin position="320"/>
        <end position="340"/>
    </location>
</feature>
<evidence type="ECO:0000313" key="11">
    <source>
        <dbReference type="EMBL" id="VEN62465.1"/>
    </source>
</evidence>
<dbReference type="AlphaFoldDB" id="A0A653DSF0"/>
<keyword evidence="7 9" id="KW-0472">Membrane</keyword>
<feature type="transmembrane region" description="Helical" evidence="9">
    <location>
        <begin position="285"/>
        <end position="308"/>
    </location>
</feature>
<name>A0A653DSF0_CALMS</name>
<evidence type="ECO:0000256" key="6">
    <source>
        <dbReference type="ARBA" id="ARBA00022989"/>
    </source>
</evidence>
<dbReference type="EMBL" id="CAACVG010013876">
    <property type="protein sequence ID" value="VEN62465.1"/>
    <property type="molecule type" value="Genomic_DNA"/>
</dbReference>
<keyword evidence="3" id="KW-1003">Cell membrane</keyword>
<protein>
    <recommendedName>
        <fullName evidence="10">Major facilitator superfamily (MFS) profile domain-containing protein</fullName>
    </recommendedName>
</protein>